<sequence>MTSPADVYYSRQNDKLVEFIEGQINGDLAKLKYQDVTNHAFAAVGIPAGSVRRRNVDEVAVAQLNALKRLVSATRPLSAQARWAILDETARSQKTWRDAEDFPLKDFQRRYFRKITHVPNWTKVFCEEINATFMWVDDKLYYFDPERDDFADEISDYWTLDEILQKTTWVTAIEVEEWAIHTPTWWESLRDDFVGIQDCGANPDGNCCGEPPRFSYEPKPPKGTRSIRKGNLQNHYAS</sequence>
<dbReference type="GeneID" id="28803283"/>
<name>A0A160DF24_9CAUD</name>
<protein>
    <submittedName>
        <fullName evidence="2">Uncharacterized protein</fullName>
    </submittedName>
</protein>
<proteinExistence type="predicted"/>
<accession>A0A160DF24</accession>
<evidence type="ECO:0000313" key="2">
    <source>
        <dbReference type="EMBL" id="ANA86566.1"/>
    </source>
</evidence>
<keyword evidence="3" id="KW-1185">Reference proteome</keyword>
<dbReference type="RefSeq" id="YP_009273103.1">
    <property type="nucleotide sequence ID" value="NC_030901.1"/>
</dbReference>
<evidence type="ECO:0000313" key="3">
    <source>
        <dbReference type="Proteomes" id="UP000203982"/>
    </source>
</evidence>
<gene>
    <name evidence="2" type="primary">68</name>
    <name evidence="2" type="ORF">PBI_CLUBL_68</name>
</gene>
<reference evidence="2 3" key="1">
    <citation type="submission" date="2016-03" db="EMBL/GenBank/DDBJ databases">
        <authorList>
            <person name="Montgomery M.T."/>
            <person name="Guerrero C.A."/>
            <person name="Mavrich T.N."/>
            <person name="Pope W.H."/>
            <person name="Garlena R.A."/>
            <person name="Russell D.A."/>
            <person name="Jacobs-Sera D."/>
            <person name="Hendrix R.W."/>
            <person name="Hatfull G.F."/>
        </authorList>
    </citation>
    <scope>NUCLEOTIDE SEQUENCE [LARGE SCALE GENOMIC DNA]</scope>
</reference>
<dbReference type="EMBL" id="KU998246">
    <property type="protein sequence ID" value="ANA86566.1"/>
    <property type="molecule type" value="Genomic_DNA"/>
</dbReference>
<dbReference type="KEGG" id="vg:28803283"/>
<evidence type="ECO:0000256" key="1">
    <source>
        <dbReference type="SAM" id="MobiDB-lite"/>
    </source>
</evidence>
<dbReference type="Proteomes" id="UP000203982">
    <property type="component" value="Segment"/>
</dbReference>
<organism evidence="2 3">
    <name type="scientific">Gordonia phage ClubL</name>
    <dbReference type="NCBI Taxonomy" id="1838065"/>
    <lineage>
        <taxon>Viruses</taxon>
        <taxon>Duplodnaviria</taxon>
        <taxon>Heunggongvirae</taxon>
        <taxon>Uroviricota</taxon>
        <taxon>Caudoviricetes</taxon>
        <taxon>Smoothievirus</taxon>
        <taxon>Smoothievirus clubL</taxon>
    </lineage>
</organism>
<feature type="region of interest" description="Disordered" evidence="1">
    <location>
        <begin position="210"/>
        <end position="238"/>
    </location>
</feature>